<sequence>MVSPARPSPFDSTTKIVLLVDDSPLALKSMRTLLEQLGFIVMAATNGHEAVELAPAALISDIEMPGMDGLEALSRIRDLGGRLCGYSRRSALGQMSWPRS</sequence>
<keyword evidence="1" id="KW-0597">Phosphoprotein</keyword>
<dbReference type="STRING" id="1285242.A6A04_19685"/>
<dbReference type="EMBL" id="LWQT01000067">
    <property type="protein sequence ID" value="OAN48874.1"/>
    <property type="molecule type" value="Genomic_DNA"/>
</dbReference>
<feature type="domain" description="Response regulatory" evidence="2">
    <location>
        <begin position="16"/>
        <end position="100"/>
    </location>
</feature>
<protein>
    <recommendedName>
        <fullName evidence="2">Response regulatory domain-containing protein</fullName>
    </recommendedName>
</protein>
<dbReference type="PROSITE" id="PS50110">
    <property type="entry name" value="RESPONSE_REGULATORY"/>
    <property type="match status" value="1"/>
</dbReference>
<organism evidence="3 4">
    <name type="scientific">Paramagnetospirillum marisnigri</name>
    <dbReference type="NCBI Taxonomy" id="1285242"/>
    <lineage>
        <taxon>Bacteria</taxon>
        <taxon>Pseudomonadati</taxon>
        <taxon>Pseudomonadota</taxon>
        <taxon>Alphaproteobacteria</taxon>
        <taxon>Rhodospirillales</taxon>
        <taxon>Magnetospirillaceae</taxon>
        <taxon>Paramagnetospirillum</taxon>
    </lineage>
</organism>
<dbReference type="PANTHER" id="PTHR43228">
    <property type="entry name" value="TWO-COMPONENT RESPONSE REGULATOR"/>
    <property type="match status" value="1"/>
</dbReference>
<accession>A0A178MLS6</accession>
<dbReference type="OrthoDB" id="9782655at2"/>
<feature type="modified residue" description="4-aspartylphosphate" evidence="1">
    <location>
        <position position="61"/>
    </location>
</feature>
<dbReference type="InterPro" id="IPR001789">
    <property type="entry name" value="Sig_transdc_resp-reg_receiver"/>
</dbReference>
<evidence type="ECO:0000259" key="2">
    <source>
        <dbReference type="PROSITE" id="PS50110"/>
    </source>
</evidence>
<dbReference type="InterPro" id="IPR011006">
    <property type="entry name" value="CheY-like_superfamily"/>
</dbReference>
<name>A0A178MLS6_9PROT</name>
<evidence type="ECO:0000313" key="4">
    <source>
        <dbReference type="Proteomes" id="UP000078428"/>
    </source>
</evidence>
<dbReference type="RefSeq" id="WP_068493870.1">
    <property type="nucleotide sequence ID" value="NZ_LWQT01000067.1"/>
</dbReference>
<dbReference type="SUPFAM" id="SSF52172">
    <property type="entry name" value="CheY-like"/>
    <property type="match status" value="1"/>
</dbReference>
<comment type="caution">
    <text evidence="3">The sequence shown here is derived from an EMBL/GenBank/DDBJ whole genome shotgun (WGS) entry which is preliminary data.</text>
</comment>
<proteinExistence type="predicted"/>
<evidence type="ECO:0000313" key="3">
    <source>
        <dbReference type="EMBL" id="OAN48874.1"/>
    </source>
</evidence>
<gene>
    <name evidence="3" type="ORF">A6A04_19685</name>
</gene>
<dbReference type="SMART" id="SM00448">
    <property type="entry name" value="REC"/>
    <property type="match status" value="1"/>
</dbReference>
<dbReference type="AlphaFoldDB" id="A0A178MLS6"/>
<reference evidence="3 4" key="1">
    <citation type="submission" date="2016-04" db="EMBL/GenBank/DDBJ databases">
        <title>Draft genome sequence of freshwater magnetotactic bacteria Magnetospirillum marisnigri SP-1 and Magnetospirillum moscoviense BB-1.</title>
        <authorList>
            <person name="Koziaeva V."/>
            <person name="Dziuba M.V."/>
            <person name="Ivanov T.M."/>
            <person name="Kuznetsov B."/>
            <person name="Grouzdev D.S."/>
        </authorList>
    </citation>
    <scope>NUCLEOTIDE SEQUENCE [LARGE SCALE GENOMIC DNA]</scope>
    <source>
        <strain evidence="3 4">SP-1</strain>
    </source>
</reference>
<dbReference type="InterPro" id="IPR052048">
    <property type="entry name" value="ST_Response_Regulator"/>
</dbReference>
<dbReference type="GO" id="GO:0000160">
    <property type="term" value="P:phosphorelay signal transduction system"/>
    <property type="evidence" value="ECO:0007669"/>
    <property type="project" value="InterPro"/>
</dbReference>
<dbReference type="Proteomes" id="UP000078428">
    <property type="component" value="Unassembled WGS sequence"/>
</dbReference>
<dbReference type="CDD" id="cd17546">
    <property type="entry name" value="REC_hyHK_CKI1_RcsC-like"/>
    <property type="match status" value="1"/>
</dbReference>
<dbReference type="PANTHER" id="PTHR43228:SF1">
    <property type="entry name" value="TWO-COMPONENT RESPONSE REGULATOR ARR22"/>
    <property type="match status" value="1"/>
</dbReference>
<keyword evidence="4" id="KW-1185">Reference proteome</keyword>
<evidence type="ECO:0000256" key="1">
    <source>
        <dbReference type="PROSITE-ProRule" id="PRU00169"/>
    </source>
</evidence>
<dbReference type="Pfam" id="PF00072">
    <property type="entry name" value="Response_reg"/>
    <property type="match status" value="1"/>
</dbReference>
<dbReference type="Gene3D" id="3.40.50.2300">
    <property type="match status" value="1"/>
</dbReference>